<organism evidence="1 2">
    <name type="scientific">Protopolystoma xenopodis</name>
    <dbReference type="NCBI Taxonomy" id="117903"/>
    <lineage>
        <taxon>Eukaryota</taxon>
        <taxon>Metazoa</taxon>
        <taxon>Spiralia</taxon>
        <taxon>Lophotrochozoa</taxon>
        <taxon>Platyhelminthes</taxon>
        <taxon>Monogenea</taxon>
        <taxon>Polyopisthocotylea</taxon>
        <taxon>Polystomatidea</taxon>
        <taxon>Polystomatidae</taxon>
        <taxon>Protopolystoma</taxon>
    </lineage>
</organism>
<keyword evidence="2" id="KW-1185">Reference proteome</keyword>
<dbReference type="AlphaFoldDB" id="A0A448WCH2"/>
<dbReference type="EMBL" id="CAAALY010003851">
    <property type="protein sequence ID" value="VEL08392.1"/>
    <property type="molecule type" value="Genomic_DNA"/>
</dbReference>
<proteinExistence type="predicted"/>
<accession>A0A448WCH2</accession>
<reference evidence="1" key="1">
    <citation type="submission" date="2018-11" db="EMBL/GenBank/DDBJ databases">
        <authorList>
            <consortium name="Pathogen Informatics"/>
        </authorList>
    </citation>
    <scope>NUCLEOTIDE SEQUENCE</scope>
</reference>
<name>A0A448WCH2_9PLAT</name>
<comment type="caution">
    <text evidence="1">The sequence shown here is derived from an EMBL/GenBank/DDBJ whole genome shotgun (WGS) entry which is preliminary data.</text>
</comment>
<evidence type="ECO:0000313" key="1">
    <source>
        <dbReference type="EMBL" id="VEL08392.1"/>
    </source>
</evidence>
<sequence length="121" mass="13586">MTANDQWCTIDLYQYDRFTLRMSSWVNLTPYCRYAAACSLPYQSSLPPREHVHSDGKINWTEHVVHYHRPRFLAMPLGGGGVAVGRIGMVNLPTTGQKGESRHWAAKHTLAGQWTSGLSGQ</sequence>
<gene>
    <name evidence="1" type="ORF">PXEA_LOCUS1832</name>
</gene>
<dbReference type="Proteomes" id="UP000784294">
    <property type="component" value="Unassembled WGS sequence"/>
</dbReference>
<protein>
    <submittedName>
        <fullName evidence="1">Uncharacterized protein</fullName>
    </submittedName>
</protein>
<evidence type="ECO:0000313" key="2">
    <source>
        <dbReference type="Proteomes" id="UP000784294"/>
    </source>
</evidence>